<feature type="binding site" evidence="5">
    <location>
        <begin position="188"/>
        <end position="192"/>
    </location>
    <ligand>
        <name>ATP</name>
        <dbReference type="ChEBI" id="CHEBI:30616"/>
    </ligand>
</feature>
<evidence type="ECO:0000256" key="2">
    <source>
        <dbReference type="ARBA" id="ARBA00022741"/>
    </source>
</evidence>
<evidence type="ECO:0000259" key="8">
    <source>
        <dbReference type="PROSITE" id="PS51510"/>
    </source>
</evidence>
<sequence length="1632" mass="180178">MQHGFCPARSVSALEPVDVVSCHLRISRNLKDMPFVPHMQRADRTEVEQRIVSTLMGHGAYYPLAGSTSFAAKPYGMDASEEKMLLDDGLLFHEPDSPAVLSTGGGRHWPEGRGVMLLQGSEGGNVWAWINEEEHFKLNIDRKDGKLKQSLTEATAVLKLLESTVGFAKTQRLGYLTSCPMNLGIAMVASYVLRLPNLMLAKKELVDWCKTRDVIARGVLDQQGLRVDGVLEISHRQKIGIRAEDMVAELSQEASLLCRAEALVVQEGLPVQEALDLVKPRELTPILGTLTQDAIAMDAWAFSGDQMGMLISNAMILEEVEAAKVKFGQALMAGTLGSELTSRANAWQQDEFDLGGEREEEFERQKAEAAIRIQAIQRGRQERVKAEQRAKGKQEPSVPAKEAGLRPDIEARKAMLREALEVALSDGTLEQVLMDCSPKVEKDQEVEVGSGHRKQDSAQHSQDIRMMARKCLTDAVSDGRLQKVAMEKASQKHLQLREQISAQLMSAAEDGRLEAALARQVQKGKIVDEVIDVKKGMSVTNMRRQQSGHVLQFTATDVLVKLGQESKEPTNPPEVNGCGDSTSVMVVRKDELVGEIIDVRKGMRVTNTRFQQNGQVMQYTATDVLVKYADGKMEWTEIEDLKKLVVPNSPCGEELRKQLGAQLLAAADDGSLEAMLRNKAEAKAEDLRLEIGQQLLNAVEDGSLEKILQEKATSLAEQVRLRVGQQLVAAARDGRLEAALLRQQAPKIDHLESVRQQTAARLLAAAEDGRLDRALGHSDLEAARQRLAANFLASAEDGRLQRLLSAGNDLDALRQRVSQQLLAAAEDGRLEKAMQKRSEAVQDLVRGKAAISLLKAAEDGQLEELLIKGSLDDIRSRIAISMFEAAETDRLEEALRGDKPQELRVAATTLVPWSDVVPDEIQNTELIAQAHLAAQGQLNIGAPAAQSTLLRYERRIGTLVAQIHQAEKESLTKSAEAASLEVALQEAEMELRRVNQDFESQKLLIGNEELRTLQLQDRQRQLMDQLDQETLKAKHARIEWRTSKMGVRCWRLRIEFLVVTLVALSKLLDVSSPLRASAGIDLNGMEAMVLQLGSQASPEKMKPLFDQFRTLLREEMLPSLQQERGAANSLLEEAAKGFESCHGVNGSRIPTLVAEHQTCRSEEFRLKMAQSSSCNRSNIMADIQQKTCKAFEDLDVYPSEVPLVCNKDLQVDSSHEAHAKRVRDFYATKVHALLNAQAICEDSTKQMSVLQRSCQNATLSLKAKSDSCLTIQRSLDDFACEAWTDHYACEKRNSCLSQAQHRYLNANGTGVSTEAELRSQFRAVKRIECLLDAMEMNKGVEECRHKIYDASAMALSYPFFQDRVPQMPNVSSCKKPLFQQPGSPGYVKEVYDLPAKSSTPAVCTAECCSRCEFFTCNASSVLKPGAKTRWGFSQEICCERPPEIQWKADEWPPAVCSKECGLHEVHETRKVLCWDAANLAEVDVALCSALKQPSQTRVRCPATASCGTCKATSCPEGHVAKLQPPSSCAGPCTAAECCDRLCSAEDCPVGHSPKSPAPTCTNCTVATCCDPTRWSFEEWKQRNECDSSCGQPEVIQHRSVLCKAYPVEDAGQMVRNDLCEGPMPATSRVPPP</sequence>
<dbReference type="Gene3D" id="3.30.590.10">
    <property type="entry name" value="Glutamine synthetase/guanido kinase, catalytic domain"/>
    <property type="match status" value="1"/>
</dbReference>
<dbReference type="PROSITE" id="PS50096">
    <property type="entry name" value="IQ"/>
    <property type="match status" value="1"/>
</dbReference>
<dbReference type="GO" id="GO:0005615">
    <property type="term" value="C:extracellular space"/>
    <property type="evidence" value="ECO:0007669"/>
    <property type="project" value="TreeGrafter"/>
</dbReference>
<feature type="compositionally biased region" description="Basic and acidic residues" evidence="7">
    <location>
        <begin position="382"/>
        <end position="394"/>
    </location>
</feature>
<evidence type="ECO:0000256" key="5">
    <source>
        <dbReference type="PROSITE-ProRule" id="PRU00843"/>
    </source>
</evidence>
<accession>A0A9P1GAM3</accession>
<dbReference type="EMBL" id="CAMXCT020003713">
    <property type="protein sequence ID" value="CAL1159252.1"/>
    <property type="molecule type" value="Genomic_DNA"/>
</dbReference>
<evidence type="ECO:0000256" key="3">
    <source>
        <dbReference type="ARBA" id="ARBA00022777"/>
    </source>
</evidence>
<dbReference type="Pfam" id="PF00217">
    <property type="entry name" value="ATP-gua_Ptrans"/>
    <property type="match status" value="1"/>
</dbReference>
<dbReference type="InterPro" id="IPR022414">
    <property type="entry name" value="ATP-guanido_PTrfase_cat"/>
</dbReference>
<feature type="binding site" evidence="5">
    <location>
        <begin position="21"/>
        <end position="25"/>
    </location>
    <ligand>
        <name>ATP</name>
        <dbReference type="ChEBI" id="CHEBI:30616"/>
    </ligand>
</feature>
<comment type="caution">
    <text evidence="9">The sequence shown here is derived from an EMBL/GenBank/DDBJ whole genome shotgun (WGS) entry which is preliminary data.</text>
</comment>
<keyword evidence="2 5" id="KW-0547">Nucleotide-binding</keyword>
<protein>
    <submittedName>
        <fullName evidence="10">Arginine kinase (AK)</fullName>
    </submittedName>
</protein>
<evidence type="ECO:0000256" key="7">
    <source>
        <dbReference type="SAM" id="MobiDB-lite"/>
    </source>
</evidence>
<keyword evidence="4 5" id="KW-0067">ATP-binding</keyword>
<dbReference type="SUPFAM" id="SSF55931">
    <property type="entry name" value="Glutamine synthetase/guanido kinase"/>
    <property type="match status" value="1"/>
</dbReference>
<name>A0A9P1GAM3_9DINO</name>
<gene>
    <name evidence="9" type="ORF">C1SCF055_LOCUS31564</name>
</gene>
<evidence type="ECO:0000256" key="4">
    <source>
        <dbReference type="ARBA" id="ARBA00022840"/>
    </source>
</evidence>
<dbReference type="GO" id="GO:0005524">
    <property type="term" value="F:ATP binding"/>
    <property type="evidence" value="ECO:0007669"/>
    <property type="project" value="UniProtKB-UniRule"/>
</dbReference>
<dbReference type="InterPro" id="IPR014746">
    <property type="entry name" value="Gln_synth/guanido_kin_cat_dom"/>
</dbReference>
<keyword evidence="3 5" id="KW-0418">Kinase</keyword>
<evidence type="ECO:0000313" key="10">
    <source>
        <dbReference type="EMBL" id="CAL4793189.1"/>
    </source>
</evidence>
<feature type="binding site" evidence="5">
    <location>
        <begin position="217"/>
        <end position="222"/>
    </location>
    <ligand>
        <name>ATP</name>
        <dbReference type="ChEBI" id="CHEBI:30616"/>
    </ligand>
</feature>
<dbReference type="PANTHER" id="PTHR11547:SF38">
    <property type="entry name" value="ARGININE KINASE 1-RELATED"/>
    <property type="match status" value="1"/>
</dbReference>
<evidence type="ECO:0000256" key="1">
    <source>
        <dbReference type="ARBA" id="ARBA00022679"/>
    </source>
</evidence>
<dbReference type="InterPro" id="IPR000749">
    <property type="entry name" value="ATP-guanido_PTrfase"/>
</dbReference>
<reference evidence="10 11" key="2">
    <citation type="submission" date="2024-05" db="EMBL/GenBank/DDBJ databases">
        <authorList>
            <person name="Chen Y."/>
            <person name="Shah S."/>
            <person name="Dougan E. K."/>
            <person name="Thang M."/>
            <person name="Chan C."/>
        </authorList>
    </citation>
    <scope>NUCLEOTIDE SEQUENCE [LARGE SCALE GENOMIC DNA]</scope>
</reference>
<comment type="similarity">
    <text evidence="5">Belongs to the ATP:guanido phosphotransferase family.</text>
</comment>
<dbReference type="GO" id="GO:0004111">
    <property type="term" value="F:creatine kinase activity"/>
    <property type="evidence" value="ECO:0007669"/>
    <property type="project" value="InterPro"/>
</dbReference>
<comment type="caution">
    <text evidence="5">Lacks conserved residue(s) required for the propagation of feature annotation.</text>
</comment>
<evidence type="ECO:0000256" key="6">
    <source>
        <dbReference type="SAM" id="Coils"/>
    </source>
</evidence>
<feature type="domain" description="Phosphagen kinase C-terminal" evidence="8">
    <location>
        <begin position="18"/>
        <end position="264"/>
    </location>
</feature>
<organism evidence="9">
    <name type="scientific">Cladocopium goreaui</name>
    <dbReference type="NCBI Taxonomy" id="2562237"/>
    <lineage>
        <taxon>Eukaryota</taxon>
        <taxon>Sar</taxon>
        <taxon>Alveolata</taxon>
        <taxon>Dinophyceae</taxon>
        <taxon>Suessiales</taxon>
        <taxon>Symbiodiniaceae</taxon>
        <taxon>Cladocopium</taxon>
    </lineage>
</organism>
<dbReference type="OrthoDB" id="438872at2759"/>
<dbReference type="EMBL" id="CAMXCT030003713">
    <property type="protein sequence ID" value="CAL4793189.1"/>
    <property type="molecule type" value="Genomic_DNA"/>
</dbReference>
<keyword evidence="6" id="KW-0175">Coiled coil</keyword>
<evidence type="ECO:0000313" key="11">
    <source>
        <dbReference type="Proteomes" id="UP001152797"/>
    </source>
</evidence>
<dbReference type="EMBL" id="CAMXCT010003713">
    <property type="protein sequence ID" value="CAI4005877.1"/>
    <property type="molecule type" value="Genomic_DNA"/>
</dbReference>
<feature type="region of interest" description="Disordered" evidence="7">
    <location>
        <begin position="382"/>
        <end position="402"/>
    </location>
</feature>
<dbReference type="Proteomes" id="UP001152797">
    <property type="component" value="Unassembled WGS sequence"/>
</dbReference>
<feature type="coiled-coil region" evidence="6">
    <location>
        <begin position="949"/>
        <end position="1004"/>
    </location>
</feature>
<dbReference type="GO" id="GO:0046314">
    <property type="term" value="P:phosphocreatine biosynthetic process"/>
    <property type="evidence" value="ECO:0007669"/>
    <property type="project" value="InterPro"/>
</dbReference>
<keyword evidence="1 5" id="KW-0808">Transferase</keyword>
<reference evidence="9" key="1">
    <citation type="submission" date="2022-10" db="EMBL/GenBank/DDBJ databases">
        <authorList>
            <person name="Chen Y."/>
            <person name="Dougan E. K."/>
            <person name="Chan C."/>
            <person name="Rhodes N."/>
            <person name="Thang M."/>
        </authorList>
    </citation>
    <scope>NUCLEOTIDE SEQUENCE</scope>
</reference>
<dbReference type="PROSITE" id="PS51510">
    <property type="entry name" value="PHOSPHAGEN_KINASE_C"/>
    <property type="match status" value="1"/>
</dbReference>
<evidence type="ECO:0000313" key="9">
    <source>
        <dbReference type="EMBL" id="CAI4005877.1"/>
    </source>
</evidence>
<keyword evidence="11" id="KW-1185">Reference proteome</keyword>
<proteinExistence type="inferred from homology"/>
<dbReference type="PANTHER" id="PTHR11547">
    <property type="entry name" value="ARGININE OR CREATINE KINASE"/>
    <property type="match status" value="1"/>
</dbReference>